<reference evidence="1" key="1">
    <citation type="submission" date="2018-11" db="EMBL/GenBank/DDBJ databases">
        <authorList>
            <consortium name="Pathogen Informatics"/>
        </authorList>
    </citation>
    <scope>NUCLEOTIDE SEQUENCE</scope>
</reference>
<name>A0A448XMK3_9PLAT</name>
<gene>
    <name evidence="1" type="ORF">PXEA_LOCUS33713</name>
</gene>
<keyword evidence="2" id="KW-1185">Reference proteome</keyword>
<dbReference type="EMBL" id="CAAALY010264288">
    <property type="protein sequence ID" value="VEL40273.1"/>
    <property type="molecule type" value="Genomic_DNA"/>
</dbReference>
<accession>A0A448XMK3</accession>
<dbReference type="Proteomes" id="UP000784294">
    <property type="component" value="Unassembled WGS sequence"/>
</dbReference>
<evidence type="ECO:0000313" key="1">
    <source>
        <dbReference type="EMBL" id="VEL40273.1"/>
    </source>
</evidence>
<protein>
    <submittedName>
        <fullName evidence="1">Uncharacterized protein</fullName>
    </submittedName>
</protein>
<sequence>MSACISVSMQPSLQSLSVSILFNTWTILGRNGRHLNNCLIET</sequence>
<comment type="caution">
    <text evidence="1">The sequence shown here is derived from an EMBL/GenBank/DDBJ whole genome shotgun (WGS) entry which is preliminary data.</text>
</comment>
<organism evidence="1 2">
    <name type="scientific">Protopolystoma xenopodis</name>
    <dbReference type="NCBI Taxonomy" id="117903"/>
    <lineage>
        <taxon>Eukaryota</taxon>
        <taxon>Metazoa</taxon>
        <taxon>Spiralia</taxon>
        <taxon>Lophotrochozoa</taxon>
        <taxon>Platyhelminthes</taxon>
        <taxon>Monogenea</taxon>
        <taxon>Polyopisthocotylea</taxon>
        <taxon>Polystomatidea</taxon>
        <taxon>Polystomatidae</taxon>
        <taxon>Protopolystoma</taxon>
    </lineage>
</organism>
<proteinExistence type="predicted"/>
<dbReference type="AlphaFoldDB" id="A0A448XMK3"/>
<evidence type="ECO:0000313" key="2">
    <source>
        <dbReference type="Proteomes" id="UP000784294"/>
    </source>
</evidence>